<evidence type="ECO:0000256" key="15">
    <source>
        <dbReference type="ARBA" id="ARBA00023136"/>
    </source>
</evidence>
<dbReference type="InterPro" id="IPR001610">
    <property type="entry name" value="PAC"/>
</dbReference>
<keyword evidence="11" id="KW-0067">ATP-binding</keyword>
<dbReference type="Pfam" id="PF08447">
    <property type="entry name" value="PAS_3"/>
    <property type="match status" value="1"/>
</dbReference>
<evidence type="ECO:0000256" key="17">
    <source>
        <dbReference type="ARBA" id="ARBA00070152"/>
    </source>
</evidence>
<dbReference type="FunFam" id="3.30.565.10:FF:000010">
    <property type="entry name" value="Sensor histidine kinase RcsC"/>
    <property type="match status" value="1"/>
</dbReference>
<dbReference type="Pfam" id="PF12860">
    <property type="entry name" value="PAS_7"/>
    <property type="match status" value="2"/>
</dbReference>
<dbReference type="SMART" id="SM00387">
    <property type="entry name" value="HATPase_c"/>
    <property type="match status" value="1"/>
</dbReference>
<dbReference type="CDD" id="cd00156">
    <property type="entry name" value="REC"/>
    <property type="match status" value="1"/>
</dbReference>
<dbReference type="InterPro" id="IPR029151">
    <property type="entry name" value="Sensor-like_sf"/>
</dbReference>
<feature type="domain" description="PAC" evidence="23">
    <location>
        <begin position="785"/>
        <end position="837"/>
    </location>
</feature>
<dbReference type="SUPFAM" id="SSF47384">
    <property type="entry name" value="Homodimeric domain of signal transducing histidine kinase"/>
    <property type="match status" value="1"/>
</dbReference>
<dbReference type="SMART" id="SM00086">
    <property type="entry name" value="PAC"/>
    <property type="match status" value="3"/>
</dbReference>
<keyword evidence="8" id="KW-0732">Signal</keyword>
<dbReference type="Pfam" id="PF13426">
    <property type="entry name" value="PAS_9"/>
    <property type="match status" value="1"/>
</dbReference>
<dbReference type="SUPFAM" id="SSF52172">
    <property type="entry name" value="CheY-like"/>
    <property type="match status" value="2"/>
</dbReference>
<dbReference type="Gene3D" id="3.40.50.2300">
    <property type="match status" value="2"/>
</dbReference>
<dbReference type="EC" id="2.7.13.3" evidence="3"/>
<dbReference type="SMART" id="SM00448">
    <property type="entry name" value="REC"/>
    <property type="match status" value="2"/>
</dbReference>
<evidence type="ECO:0000256" key="4">
    <source>
        <dbReference type="ARBA" id="ARBA00022475"/>
    </source>
</evidence>
<evidence type="ECO:0000256" key="13">
    <source>
        <dbReference type="ARBA" id="ARBA00023012"/>
    </source>
</evidence>
<evidence type="ECO:0000256" key="9">
    <source>
        <dbReference type="ARBA" id="ARBA00022741"/>
    </source>
</evidence>
<dbReference type="SMART" id="SM00091">
    <property type="entry name" value="PAS"/>
    <property type="match status" value="4"/>
</dbReference>
<comment type="function">
    <text evidence="16">Member of the two-component regulatory system BvgS/BvgA. Phosphorylates BvgA via a four-step phosphorelay in response to environmental signals.</text>
</comment>
<feature type="domain" description="PAC" evidence="23">
    <location>
        <begin position="1061"/>
        <end position="1113"/>
    </location>
</feature>
<dbReference type="CDD" id="cd17546">
    <property type="entry name" value="REC_hyHK_CKI1_RcsC-like"/>
    <property type="match status" value="1"/>
</dbReference>
<dbReference type="GO" id="GO:0005524">
    <property type="term" value="F:ATP binding"/>
    <property type="evidence" value="ECO:0007669"/>
    <property type="project" value="UniProtKB-KW"/>
</dbReference>
<keyword evidence="10" id="KW-0418">Kinase</keyword>
<dbReference type="CDD" id="cd00082">
    <property type="entry name" value="HisKA"/>
    <property type="match status" value="1"/>
</dbReference>
<keyword evidence="5 18" id="KW-0597">Phosphoprotein</keyword>
<feature type="domain" description="Response regulatory" evidence="21">
    <location>
        <begin position="1772"/>
        <end position="1890"/>
    </location>
</feature>
<dbReference type="SUPFAM" id="SSF55785">
    <property type="entry name" value="PYP-like sensor domain (PAS domain)"/>
    <property type="match status" value="5"/>
</dbReference>
<feature type="transmembrane region" description="Helical" evidence="19">
    <location>
        <begin position="364"/>
        <end position="386"/>
    </location>
</feature>
<dbReference type="RefSeq" id="WP_166230113.1">
    <property type="nucleotide sequence ID" value="NZ_CP049989.1"/>
</dbReference>
<keyword evidence="12 19" id="KW-1133">Transmembrane helix</keyword>
<dbReference type="GO" id="GO:0005886">
    <property type="term" value="C:plasma membrane"/>
    <property type="evidence" value="ECO:0007669"/>
    <property type="project" value="UniProtKB-SubCell"/>
</dbReference>
<dbReference type="SMART" id="SM01079">
    <property type="entry name" value="CHASE"/>
    <property type="match status" value="1"/>
</dbReference>
<dbReference type="InterPro" id="IPR036641">
    <property type="entry name" value="HPT_dom_sf"/>
</dbReference>
<keyword evidence="15 19" id="KW-0472">Membrane</keyword>
<evidence type="ECO:0000259" key="24">
    <source>
        <dbReference type="PROSITE" id="PS50839"/>
    </source>
</evidence>
<dbReference type="CDD" id="cd00130">
    <property type="entry name" value="PAS"/>
    <property type="match status" value="2"/>
</dbReference>
<evidence type="ECO:0000256" key="10">
    <source>
        <dbReference type="ARBA" id="ARBA00022777"/>
    </source>
</evidence>
<evidence type="ECO:0000313" key="25">
    <source>
        <dbReference type="EMBL" id="QIM54288.1"/>
    </source>
</evidence>
<dbReference type="InterPro" id="IPR042240">
    <property type="entry name" value="CHASE_sf"/>
</dbReference>
<organism evidence="25 26">
    <name type="scientific">Hydrogenophaga crocea</name>
    <dbReference type="NCBI Taxonomy" id="2716225"/>
    <lineage>
        <taxon>Bacteria</taxon>
        <taxon>Pseudomonadati</taxon>
        <taxon>Pseudomonadota</taxon>
        <taxon>Betaproteobacteria</taxon>
        <taxon>Burkholderiales</taxon>
        <taxon>Comamonadaceae</taxon>
        <taxon>Hydrogenophaga</taxon>
    </lineage>
</organism>
<dbReference type="InterPro" id="IPR036097">
    <property type="entry name" value="HisK_dim/P_sf"/>
</dbReference>
<keyword evidence="7 19" id="KW-0812">Transmembrane</keyword>
<feature type="domain" description="Response regulatory" evidence="21">
    <location>
        <begin position="1615"/>
        <end position="1743"/>
    </location>
</feature>
<keyword evidence="9" id="KW-0547">Nucleotide-binding</keyword>
<dbReference type="InterPro" id="IPR036890">
    <property type="entry name" value="HATPase_C_sf"/>
</dbReference>
<evidence type="ECO:0000256" key="16">
    <source>
        <dbReference type="ARBA" id="ARBA00058004"/>
    </source>
</evidence>
<dbReference type="InterPro" id="IPR013655">
    <property type="entry name" value="PAS_fold_3"/>
</dbReference>
<evidence type="ECO:0000256" key="2">
    <source>
        <dbReference type="ARBA" id="ARBA00004651"/>
    </source>
</evidence>
<evidence type="ECO:0000256" key="12">
    <source>
        <dbReference type="ARBA" id="ARBA00022989"/>
    </source>
</evidence>
<sequence>MNKGWRQTPRGRAWMAWGLGVMLSAVVAGWAHLDWRSRVQERLESDTTEVVQRIEDRLRLYEYGLRGARGAIAAAGGADIRRRAFEAYVGTRDFATEFPGARGFGFIRRVPADRLTEFEIAMRADGQPSFRVRQFDAHEGDRMVVQYLYPTQENLGGPGLDIGSEPLRRETAMAAAQTGRARLTPPVALDLGVDRSRRGLLLLVPVYRADPGSDPQARWSETVGWVYAPLVFDEVLSQLGPRAHEVQIELTDGADLSPFHQRNGTGAVVPGFEHAVALSVHGRQWTVRTRATTALVDGVAGAPPLTVFAYGVLLVSALAAALYLWIVGQRDEAALTPERARTGEPRSAAARAPVGLWNFFRSTLFRRSLLLSALVLTLWAFVGYRVELGQAVTERQRVLDDSARGFANATQAQQAYRRRSLSFIAGAPAVSDALRALDHGGIDPRGRAAQAQWEARLQQFFVGFLETTPDVYLVRLVSLADGGRELVRVQRNDSGVHVVPHTMLEQHDSLRDLRDAQRLGPGQVYTSDLALHREGGQVAVPHRAAMRYATPVFNEANQPVALVVMHVDRDRVAQQFPARPPAGASVSVTNAAGDYVHHRDPARQFGFDLGKPRRWQDDHERVPPYREGGAPRWSDAADGVLLVGIAEARANPETDIGLLRFHVSLPQREVEAQAWAGLRHRLPYLAAALLAGQVVLYLYWVSVRRREEARRQRLRLAAIVEQTSDAIIGLDNDGAITSWNRGAQVLFGYSAEEAVGRTLESLVVPPDDEGAEVEVQGEQGAGDAPHMERWLRTRDGRRVEVSITLSPIFAPDGSAAGAAAIVRDITDERAAQREVILLNESLEQQVRERTASLSHERQRLENIIRGTNAGTWEWNVQTGERRYNARWAEMLGHTLAEVEALGPNIWHQLVHPEDKDRSSAELNRHFAGEIDLYECELRMRHRDGHWVWILDRGRVNSWTDDHQPLWMYGTHRDITAAKEAQQRLAASEALLNRTGRVAGVGGWQFDLKAWTVVWTPQMYAMHELAPDHPIEPSMPLRFYEGEARRTLLQALRLARKEGEPFDVEVQFTTARGNPRRVRLVGEPIYDETMTVSQIVGAMQDVTERHLMEAELLRINALQHSILEHMPCALSAFDADLRLVAWNTEFVSLLGLGALFARGVPSYEEIMRFNALRGEYGPCDVEVMVAQLVERARHPVAHRFERVRPDGTPIEVRGTPMPGGGFVTTYMDMSERKRAEQNVARSEALLRGAIDTVDEAFVIYDPDDRLLLCNDKYRELYALVIDKLQPGTPFEDIIRASHARSQIVDMDGLGEGADWVEHRIELHRAGNSAFVQRLRGGRVVRMLENRMPDGHTVGFCIDITDLVAATDAAEAASRAKGEFLANMSHEIRTPLHAIIGLSHLMGDTPLTARQQQLLAKSQMASQSLLGIVNDVLDMAKIEAGALTLEEAPFAPASLLAELDAVFRQQAETKGLKLLVQGDASLPAQVRGDALRLRQILTNLLGNALKFTAEGGIDVRLRAEAAGPGGVRLLGEVIDSGEGIPPEVQARLFQPFSQADASTSRRHGGTGLGLSIVRRLVELMQGRIGVESTPGQGSRFWFEVLMHADSALPAPGSAALEVLVVDDVAGERQALVDMARAFGWRTESCESAEAMLAWAERRVAQGQPLPDAMLVDWQLQNEHGEGMDGLQALAALAERFGLERLPAALMVSASERERVAREDRLRLADDILTKPVNASVLFNAVHQGVVARHGHSGRVLQSQRAPQAPQGQRLAGARLLVVDDSEINQEIAMHMLLREGAQVFLAGNGREALAVLRDDPAGFDVVLMDVQMPELDGLQATRQMREDDALRELPVIALTAGALAEERRRAMEAGMDRFLTKPLDPEQLMATVGELLDLRGVVRQAAPAAASANAPALASDWPTIDGIDAEQAARRLGSDQGLLRRSLRRLIDEFGALADETLPDNLPDVERQRLAARVHKLRGGAGLIAADALHRRAGTLENALRDGATTLALAEPWQAMQAALRRLMLAAGHWLQQSEPTTQPAADVAPADDAAVASLHALLDQHDLEALSHFETQRGPLQARLGSPRFGELAERIEALDFGAAAALLGAELSGGGTP</sequence>
<feature type="transmembrane region" description="Helical" evidence="19">
    <location>
        <begin position="307"/>
        <end position="326"/>
    </location>
</feature>
<keyword evidence="4" id="KW-1003">Cell membrane</keyword>
<feature type="domain" description="Histidine kinase" evidence="20">
    <location>
        <begin position="1381"/>
        <end position="1602"/>
    </location>
</feature>
<dbReference type="Proteomes" id="UP000503162">
    <property type="component" value="Chromosome"/>
</dbReference>
<dbReference type="SUPFAM" id="SSF47226">
    <property type="entry name" value="Histidine-containing phosphotransfer domain, HPT domain"/>
    <property type="match status" value="1"/>
</dbReference>
<evidence type="ECO:0000259" key="22">
    <source>
        <dbReference type="PROSITE" id="PS50112"/>
    </source>
</evidence>
<dbReference type="PANTHER" id="PTHR45339">
    <property type="entry name" value="HYBRID SIGNAL TRANSDUCTION HISTIDINE KINASE J"/>
    <property type="match status" value="1"/>
</dbReference>
<evidence type="ECO:0000256" key="19">
    <source>
        <dbReference type="SAM" id="Phobius"/>
    </source>
</evidence>
<evidence type="ECO:0000259" key="20">
    <source>
        <dbReference type="PROSITE" id="PS50109"/>
    </source>
</evidence>
<dbReference type="PROSITE" id="PS50109">
    <property type="entry name" value="HIS_KIN"/>
    <property type="match status" value="1"/>
</dbReference>
<reference evidence="25 26" key="1">
    <citation type="submission" date="2020-03" db="EMBL/GenBank/DDBJ databases">
        <title>Hydrogenophaga sp. nov. isolated from cyanobacterial mat.</title>
        <authorList>
            <person name="Thorat V."/>
            <person name="Kirdat K."/>
            <person name="Tiwarekar B."/>
            <person name="Costa E.D."/>
            <person name="Yadav A."/>
        </authorList>
    </citation>
    <scope>NUCLEOTIDE SEQUENCE [LARGE SCALE GENOMIC DNA]</scope>
    <source>
        <strain evidence="25 26">BA0156</strain>
    </source>
</reference>
<dbReference type="GO" id="GO:0006355">
    <property type="term" value="P:regulation of DNA-templated transcription"/>
    <property type="evidence" value="ECO:0007669"/>
    <property type="project" value="InterPro"/>
</dbReference>
<dbReference type="SUPFAM" id="SSF55874">
    <property type="entry name" value="ATPase domain of HSP90 chaperone/DNA topoisomerase II/histidine kinase"/>
    <property type="match status" value="1"/>
</dbReference>
<feature type="domain" description="CHASE" evidence="24">
    <location>
        <begin position="76"/>
        <end position="239"/>
    </location>
</feature>
<comment type="catalytic activity">
    <reaction evidence="1">
        <text>ATP + protein L-histidine = ADP + protein N-phospho-L-histidine.</text>
        <dbReference type="EC" id="2.7.13.3"/>
    </reaction>
</comment>
<evidence type="ECO:0000259" key="21">
    <source>
        <dbReference type="PROSITE" id="PS50110"/>
    </source>
</evidence>
<keyword evidence="13" id="KW-0902">Two-component regulatory system</keyword>
<protein>
    <recommendedName>
        <fullName evidence="17">Virulence sensor protein BvgS</fullName>
        <ecNumber evidence="3">2.7.13.3</ecNumber>
    </recommendedName>
</protein>
<dbReference type="InterPro" id="IPR035965">
    <property type="entry name" value="PAS-like_dom_sf"/>
</dbReference>
<evidence type="ECO:0000256" key="1">
    <source>
        <dbReference type="ARBA" id="ARBA00000085"/>
    </source>
</evidence>
<feature type="domain" description="PAS" evidence="22">
    <location>
        <begin position="712"/>
        <end position="768"/>
    </location>
</feature>
<dbReference type="NCBIfam" id="TIGR00229">
    <property type="entry name" value="sensory_box"/>
    <property type="match status" value="2"/>
</dbReference>
<dbReference type="SMART" id="SM00388">
    <property type="entry name" value="HisKA"/>
    <property type="match status" value="1"/>
</dbReference>
<dbReference type="InterPro" id="IPR001789">
    <property type="entry name" value="Sig_transdc_resp-reg_receiver"/>
</dbReference>
<dbReference type="InterPro" id="IPR003594">
    <property type="entry name" value="HATPase_dom"/>
</dbReference>
<dbReference type="InterPro" id="IPR000700">
    <property type="entry name" value="PAS-assoc_C"/>
</dbReference>
<feature type="transmembrane region" description="Helical" evidence="19">
    <location>
        <begin position="14"/>
        <end position="33"/>
    </location>
</feature>
<evidence type="ECO:0000256" key="8">
    <source>
        <dbReference type="ARBA" id="ARBA00022729"/>
    </source>
</evidence>
<evidence type="ECO:0000256" key="6">
    <source>
        <dbReference type="ARBA" id="ARBA00022679"/>
    </source>
</evidence>
<dbReference type="PANTHER" id="PTHR45339:SF5">
    <property type="entry name" value="HISTIDINE KINASE"/>
    <property type="match status" value="1"/>
</dbReference>
<dbReference type="Pfam" id="PF00072">
    <property type="entry name" value="Response_reg"/>
    <property type="match status" value="2"/>
</dbReference>
<comment type="subcellular location">
    <subcellularLocation>
        <location evidence="2">Cell membrane</location>
        <topology evidence="2">Multi-pass membrane protein</topology>
    </subcellularLocation>
</comment>
<dbReference type="Gene3D" id="3.30.450.20">
    <property type="entry name" value="PAS domain"/>
    <property type="match status" value="6"/>
</dbReference>
<dbReference type="Pfam" id="PF00989">
    <property type="entry name" value="PAS"/>
    <property type="match status" value="1"/>
</dbReference>
<dbReference type="GO" id="GO:0000155">
    <property type="term" value="F:phosphorelay sensor kinase activity"/>
    <property type="evidence" value="ECO:0007669"/>
    <property type="project" value="InterPro"/>
</dbReference>
<dbReference type="EMBL" id="CP049989">
    <property type="protein sequence ID" value="QIM54288.1"/>
    <property type="molecule type" value="Genomic_DNA"/>
</dbReference>
<accession>A0A6G8IMQ1</accession>
<dbReference type="PROSITE" id="PS50110">
    <property type="entry name" value="RESPONSE_REGULATORY"/>
    <property type="match status" value="2"/>
</dbReference>
<dbReference type="Pfam" id="PF02518">
    <property type="entry name" value="HATPase_c"/>
    <property type="match status" value="1"/>
</dbReference>
<dbReference type="InterPro" id="IPR006189">
    <property type="entry name" value="CHASE_dom"/>
</dbReference>
<evidence type="ECO:0000256" key="5">
    <source>
        <dbReference type="ARBA" id="ARBA00022553"/>
    </source>
</evidence>
<feature type="modified residue" description="4-aspartylphosphate" evidence="18">
    <location>
        <position position="1670"/>
    </location>
</feature>
<dbReference type="Gene3D" id="3.30.565.10">
    <property type="entry name" value="Histidine kinase-like ATPase, C-terminal domain"/>
    <property type="match status" value="1"/>
</dbReference>
<dbReference type="Pfam" id="PF03924">
    <property type="entry name" value="CHASE"/>
    <property type="match status" value="1"/>
</dbReference>
<dbReference type="Gene3D" id="3.30.450.350">
    <property type="entry name" value="CHASE domain"/>
    <property type="match status" value="1"/>
</dbReference>
<dbReference type="InterPro" id="IPR013767">
    <property type="entry name" value="PAS_fold"/>
</dbReference>
<gene>
    <name evidence="25" type="ORF">G9Q37_20080</name>
</gene>
<dbReference type="Gene3D" id="1.10.287.130">
    <property type="match status" value="1"/>
</dbReference>
<feature type="modified residue" description="4-aspartylphosphate" evidence="18">
    <location>
        <position position="1823"/>
    </location>
</feature>
<evidence type="ECO:0000313" key="26">
    <source>
        <dbReference type="Proteomes" id="UP000503162"/>
    </source>
</evidence>
<evidence type="ECO:0000256" key="11">
    <source>
        <dbReference type="ARBA" id="ARBA00022840"/>
    </source>
</evidence>
<proteinExistence type="predicted"/>
<keyword evidence="14" id="KW-0843">Virulence</keyword>
<evidence type="ECO:0000256" key="7">
    <source>
        <dbReference type="ARBA" id="ARBA00022692"/>
    </source>
</evidence>
<dbReference type="KEGG" id="hcz:G9Q37_20080"/>
<keyword evidence="26" id="KW-1185">Reference proteome</keyword>
<evidence type="ECO:0000256" key="14">
    <source>
        <dbReference type="ARBA" id="ARBA00023026"/>
    </source>
</evidence>
<feature type="domain" description="PAC" evidence="23">
    <location>
        <begin position="933"/>
        <end position="986"/>
    </location>
</feature>
<evidence type="ECO:0000256" key="18">
    <source>
        <dbReference type="PROSITE-ProRule" id="PRU00169"/>
    </source>
</evidence>
<evidence type="ECO:0000259" key="23">
    <source>
        <dbReference type="PROSITE" id="PS50113"/>
    </source>
</evidence>
<dbReference type="InterPro" id="IPR003661">
    <property type="entry name" value="HisK_dim/P_dom"/>
</dbReference>
<dbReference type="InterPro" id="IPR000014">
    <property type="entry name" value="PAS"/>
</dbReference>
<dbReference type="PROSITE" id="PS50112">
    <property type="entry name" value="PAS"/>
    <property type="match status" value="1"/>
</dbReference>
<dbReference type="Pfam" id="PF00512">
    <property type="entry name" value="HisKA"/>
    <property type="match status" value="1"/>
</dbReference>
<dbReference type="InterPro" id="IPR011006">
    <property type="entry name" value="CheY-like_superfamily"/>
</dbReference>
<keyword evidence="6" id="KW-0808">Transferase</keyword>
<dbReference type="PRINTS" id="PR00344">
    <property type="entry name" value="BCTRLSENSOR"/>
</dbReference>
<dbReference type="CDD" id="cd16922">
    <property type="entry name" value="HATPase_EvgS-ArcB-TorS-like"/>
    <property type="match status" value="1"/>
</dbReference>
<dbReference type="InterPro" id="IPR004358">
    <property type="entry name" value="Sig_transdc_His_kin-like_C"/>
</dbReference>
<dbReference type="PROSITE" id="PS50839">
    <property type="entry name" value="CHASE"/>
    <property type="match status" value="1"/>
</dbReference>
<dbReference type="Gene3D" id="1.20.120.160">
    <property type="entry name" value="HPT domain"/>
    <property type="match status" value="1"/>
</dbReference>
<name>A0A6G8IMQ1_9BURK</name>
<evidence type="ECO:0000256" key="3">
    <source>
        <dbReference type="ARBA" id="ARBA00012438"/>
    </source>
</evidence>
<dbReference type="PROSITE" id="PS50113">
    <property type="entry name" value="PAC"/>
    <property type="match status" value="3"/>
</dbReference>
<dbReference type="SUPFAM" id="SSF103190">
    <property type="entry name" value="Sensory domain-like"/>
    <property type="match status" value="1"/>
</dbReference>
<dbReference type="InterPro" id="IPR005467">
    <property type="entry name" value="His_kinase_dom"/>
</dbReference>